<protein>
    <submittedName>
        <fullName evidence="3">Uncharacterized protein</fullName>
    </submittedName>
</protein>
<dbReference type="AlphaFoldDB" id="A0A5B7F562"/>
<name>A0A5B7F562_PORTR</name>
<keyword evidence="4" id="KW-1185">Reference proteome</keyword>
<keyword evidence="2" id="KW-0732">Signal</keyword>
<feature type="signal peptide" evidence="2">
    <location>
        <begin position="1"/>
        <end position="17"/>
    </location>
</feature>
<dbReference type="Proteomes" id="UP000324222">
    <property type="component" value="Unassembled WGS sequence"/>
</dbReference>
<evidence type="ECO:0000256" key="1">
    <source>
        <dbReference type="SAM" id="MobiDB-lite"/>
    </source>
</evidence>
<gene>
    <name evidence="3" type="ORF">E2C01_033292</name>
</gene>
<dbReference type="EMBL" id="VSRR010004463">
    <property type="protein sequence ID" value="MPC39744.1"/>
    <property type="molecule type" value="Genomic_DNA"/>
</dbReference>
<feature type="chain" id="PRO_5022958559" evidence="2">
    <location>
        <begin position="18"/>
        <end position="123"/>
    </location>
</feature>
<feature type="region of interest" description="Disordered" evidence="1">
    <location>
        <begin position="59"/>
        <end position="89"/>
    </location>
</feature>
<evidence type="ECO:0000313" key="4">
    <source>
        <dbReference type="Proteomes" id="UP000324222"/>
    </source>
</evidence>
<comment type="caution">
    <text evidence="3">The sequence shown here is derived from an EMBL/GenBank/DDBJ whole genome shotgun (WGS) entry which is preliminary data.</text>
</comment>
<evidence type="ECO:0000256" key="2">
    <source>
        <dbReference type="SAM" id="SignalP"/>
    </source>
</evidence>
<organism evidence="3 4">
    <name type="scientific">Portunus trituberculatus</name>
    <name type="common">Swimming crab</name>
    <name type="synonym">Neptunus trituberculatus</name>
    <dbReference type="NCBI Taxonomy" id="210409"/>
    <lineage>
        <taxon>Eukaryota</taxon>
        <taxon>Metazoa</taxon>
        <taxon>Ecdysozoa</taxon>
        <taxon>Arthropoda</taxon>
        <taxon>Crustacea</taxon>
        <taxon>Multicrustacea</taxon>
        <taxon>Malacostraca</taxon>
        <taxon>Eumalacostraca</taxon>
        <taxon>Eucarida</taxon>
        <taxon>Decapoda</taxon>
        <taxon>Pleocyemata</taxon>
        <taxon>Brachyura</taxon>
        <taxon>Eubrachyura</taxon>
        <taxon>Portunoidea</taxon>
        <taxon>Portunidae</taxon>
        <taxon>Portuninae</taxon>
        <taxon>Portunus</taxon>
    </lineage>
</organism>
<accession>A0A5B7F562</accession>
<evidence type="ECO:0000313" key="3">
    <source>
        <dbReference type="EMBL" id="MPC39744.1"/>
    </source>
</evidence>
<reference evidence="3 4" key="1">
    <citation type="submission" date="2019-05" db="EMBL/GenBank/DDBJ databases">
        <title>Another draft genome of Portunus trituberculatus and its Hox gene families provides insights of decapod evolution.</title>
        <authorList>
            <person name="Jeong J.-H."/>
            <person name="Song I."/>
            <person name="Kim S."/>
            <person name="Choi T."/>
            <person name="Kim D."/>
            <person name="Ryu S."/>
            <person name="Kim W."/>
        </authorList>
    </citation>
    <scope>NUCLEOTIDE SEQUENCE [LARGE SCALE GENOMIC DNA]</scope>
    <source>
        <tissue evidence="3">Muscle</tissue>
    </source>
</reference>
<sequence>MFLKQECMNWPLHVGLAAPCLLLQAGLGPAFPSGSPASQHSQTARLLSSMAGFTKLPRLSATPVSGAPGGNGARAGAGTATRPSSTKGGHAEVVIVAARGCTGEEGGGLLHLVGRDGEDEKKP</sequence>
<proteinExistence type="predicted"/>